<protein>
    <submittedName>
        <fullName evidence="7">Meiotic expression up-regulated protein 10</fullName>
    </submittedName>
</protein>
<sequence length="315" mass="33830">MGQVKYLNECPRFSGNINIVSVFGDVIDLSNITEINGSLTISSSSLQKSIYLNSVTSISGDLVITNNNLLQSIDLSNLLTVGGAFDVSGNFDLNSLKVQNLEETQFFRLSESAIVSINIPNLKQISSLEIKGNTVAGTISFPSLSRINGDLTINNNNNAIAQLSKLESVNGQFNIRGLGEIQIDSLTSIKSSFNIVGNSFQKLSAPVLVSSNWDISISGNKMLESLSLPNLETVGNNLSILGNPFLSSIGTDSFASLNQVSGNSFLSSQFDTLEFNKKLRFGGSLRVEASPKFNCKYFVTLISPQVASTVTCKNS</sequence>
<dbReference type="GO" id="GO:0005886">
    <property type="term" value="C:plasma membrane"/>
    <property type="evidence" value="ECO:0007669"/>
    <property type="project" value="TreeGrafter"/>
</dbReference>
<feature type="domain" description="Receptor L-domain" evidence="6">
    <location>
        <begin position="33"/>
        <end position="111"/>
    </location>
</feature>
<dbReference type="EMBL" id="LSSL01000311">
    <property type="protein sequence ID" value="OLY84908.1"/>
    <property type="molecule type" value="Genomic_DNA"/>
</dbReference>
<evidence type="ECO:0000259" key="6">
    <source>
        <dbReference type="Pfam" id="PF01030"/>
    </source>
</evidence>
<keyword evidence="3" id="KW-0964">Secreted</keyword>
<evidence type="ECO:0000313" key="8">
    <source>
        <dbReference type="Proteomes" id="UP000187455"/>
    </source>
</evidence>
<dbReference type="PANTHER" id="PTHR31018">
    <property type="entry name" value="SPORULATION-SPECIFIC PROTEIN-RELATED"/>
    <property type="match status" value="1"/>
</dbReference>
<evidence type="ECO:0000256" key="1">
    <source>
        <dbReference type="ARBA" id="ARBA00004191"/>
    </source>
</evidence>
<evidence type="ECO:0000256" key="2">
    <source>
        <dbReference type="ARBA" id="ARBA00022512"/>
    </source>
</evidence>
<dbReference type="AlphaFoldDB" id="A0A1R0H744"/>
<keyword evidence="4" id="KW-0732">Signal</keyword>
<dbReference type="Gene3D" id="3.80.20.20">
    <property type="entry name" value="Receptor L-domain"/>
    <property type="match status" value="2"/>
</dbReference>
<comment type="subcellular location">
    <subcellularLocation>
        <location evidence="1">Secreted</location>
        <location evidence="1">Cell wall</location>
    </subcellularLocation>
</comment>
<reference evidence="7 8" key="1">
    <citation type="journal article" date="2016" name="Mol. Biol. Evol.">
        <title>Genome-Wide Survey of Gut Fungi (Harpellales) Reveals the First Horizontally Transferred Ubiquitin Gene from a Mosquito Host.</title>
        <authorList>
            <person name="Wang Y."/>
            <person name="White M.M."/>
            <person name="Kvist S."/>
            <person name="Moncalvo J.M."/>
        </authorList>
    </citation>
    <scope>NUCLEOTIDE SEQUENCE [LARGE SCALE GENOMIC DNA]</scope>
    <source>
        <strain evidence="7 8">ALG-7-W6</strain>
    </source>
</reference>
<keyword evidence="8" id="KW-1185">Reference proteome</keyword>
<dbReference type="Pfam" id="PF01030">
    <property type="entry name" value="Recep_L_domain"/>
    <property type="match status" value="1"/>
</dbReference>
<keyword evidence="2" id="KW-0134">Cell wall</keyword>
<dbReference type="GO" id="GO:0009277">
    <property type="term" value="C:fungal-type cell wall"/>
    <property type="evidence" value="ECO:0007669"/>
    <property type="project" value="TreeGrafter"/>
</dbReference>
<dbReference type="InterPro" id="IPR051648">
    <property type="entry name" value="CWI-Assembly_Regulator"/>
</dbReference>
<proteinExistence type="predicted"/>
<evidence type="ECO:0000256" key="5">
    <source>
        <dbReference type="ARBA" id="ARBA00023180"/>
    </source>
</evidence>
<organism evidence="7 8">
    <name type="scientific">Smittium mucronatum</name>
    <dbReference type="NCBI Taxonomy" id="133383"/>
    <lineage>
        <taxon>Eukaryota</taxon>
        <taxon>Fungi</taxon>
        <taxon>Fungi incertae sedis</taxon>
        <taxon>Zoopagomycota</taxon>
        <taxon>Kickxellomycotina</taxon>
        <taxon>Harpellomycetes</taxon>
        <taxon>Harpellales</taxon>
        <taxon>Legeriomycetaceae</taxon>
        <taxon>Smittium</taxon>
    </lineage>
</organism>
<dbReference type="PANTHER" id="PTHR31018:SF3">
    <property type="entry name" value="RECEPTOR PROTEIN-TYROSINE KINASE"/>
    <property type="match status" value="1"/>
</dbReference>
<dbReference type="GO" id="GO:0009986">
    <property type="term" value="C:cell surface"/>
    <property type="evidence" value="ECO:0007669"/>
    <property type="project" value="TreeGrafter"/>
</dbReference>
<keyword evidence="5" id="KW-0325">Glycoprotein</keyword>
<evidence type="ECO:0000256" key="4">
    <source>
        <dbReference type="ARBA" id="ARBA00022729"/>
    </source>
</evidence>
<gene>
    <name evidence="7" type="ORF">AYI68_g921</name>
</gene>
<dbReference type="STRING" id="133383.A0A1R0H744"/>
<accession>A0A1R0H744</accession>
<comment type="caution">
    <text evidence="7">The sequence shown here is derived from an EMBL/GenBank/DDBJ whole genome shotgun (WGS) entry which is preliminary data.</text>
</comment>
<dbReference type="GO" id="GO:0031505">
    <property type="term" value="P:fungal-type cell wall organization"/>
    <property type="evidence" value="ECO:0007669"/>
    <property type="project" value="TreeGrafter"/>
</dbReference>
<dbReference type="InterPro" id="IPR000494">
    <property type="entry name" value="Rcpt_L-dom"/>
</dbReference>
<dbReference type="InterPro" id="IPR036941">
    <property type="entry name" value="Rcpt_L-dom_sf"/>
</dbReference>
<dbReference type="Proteomes" id="UP000187455">
    <property type="component" value="Unassembled WGS sequence"/>
</dbReference>
<evidence type="ECO:0000256" key="3">
    <source>
        <dbReference type="ARBA" id="ARBA00022525"/>
    </source>
</evidence>
<dbReference type="OrthoDB" id="536881at2759"/>
<name>A0A1R0H744_9FUNG</name>
<evidence type="ECO:0000313" key="7">
    <source>
        <dbReference type="EMBL" id="OLY84908.1"/>
    </source>
</evidence>
<dbReference type="SUPFAM" id="SSF52058">
    <property type="entry name" value="L domain-like"/>
    <property type="match status" value="2"/>
</dbReference>